<organism evidence="2 3">
    <name type="scientific">Amycolatopsis mongoliensis</name>
    <dbReference type="NCBI Taxonomy" id="715475"/>
    <lineage>
        <taxon>Bacteria</taxon>
        <taxon>Bacillati</taxon>
        <taxon>Actinomycetota</taxon>
        <taxon>Actinomycetes</taxon>
        <taxon>Pseudonocardiales</taxon>
        <taxon>Pseudonocardiaceae</taxon>
        <taxon>Amycolatopsis</taxon>
    </lineage>
</organism>
<evidence type="ECO:0000313" key="3">
    <source>
        <dbReference type="Proteomes" id="UP001239397"/>
    </source>
</evidence>
<dbReference type="KEGG" id="amog:QRX60_14775"/>
<dbReference type="Pfam" id="PF02575">
    <property type="entry name" value="YbaB_DNA_bd"/>
    <property type="match status" value="1"/>
</dbReference>
<accession>A0A9Y2JWQ9</accession>
<evidence type="ECO:0000313" key="2">
    <source>
        <dbReference type="EMBL" id="WIY05034.1"/>
    </source>
</evidence>
<sequence>MADHPAKPDREALLGELSALSATATSAEGAVSLSVNTDGVLTRLRLTDAVSRMSPDEIADAVLRTYVEAQRESAKRTAQLLAPLGSGGYLMDRLRWRVQFEPTPPTPPPAAAPPRAEGGDAVLKDRSSDAPAAAPPSGPVADDDWYGEGMRFDKAW</sequence>
<gene>
    <name evidence="2" type="ORF">QRX60_14775</name>
</gene>
<proteinExistence type="predicted"/>
<dbReference type="GO" id="GO:0003677">
    <property type="term" value="F:DNA binding"/>
    <property type="evidence" value="ECO:0007669"/>
    <property type="project" value="InterPro"/>
</dbReference>
<dbReference type="EMBL" id="CP127295">
    <property type="protein sequence ID" value="WIY05034.1"/>
    <property type="molecule type" value="Genomic_DNA"/>
</dbReference>
<dbReference type="InterPro" id="IPR004401">
    <property type="entry name" value="YbaB/EbfC"/>
</dbReference>
<protein>
    <submittedName>
        <fullName evidence="2">YbaB/EbfC family nucleoid-associated protein</fullName>
    </submittedName>
</protein>
<reference evidence="2 3" key="1">
    <citation type="submission" date="2023-06" db="EMBL/GenBank/DDBJ databases">
        <authorList>
            <person name="Oyuntsetseg B."/>
            <person name="Kim S.B."/>
        </authorList>
    </citation>
    <scope>NUCLEOTIDE SEQUENCE [LARGE SCALE GENOMIC DNA]</scope>
    <source>
        <strain evidence="2 3">4-36</strain>
    </source>
</reference>
<dbReference type="Proteomes" id="UP001239397">
    <property type="component" value="Chromosome"/>
</dbReference>
<evidence type="ECO:0000256" key="1">
    <source>
        <dbReference type="SAM" id="MobiDB-lite"/>
    </source>
</evidence>
<name>A0A9Y2JWQ9_9PSEU</name>
<dbReference type="AlphaFoldDB" id="A0A9Y2JWQ9"/>
<feature type="compositionally biased region" description="Pro residues" evidence="1">
    <location>
        <begin position="102"/>
        <end position="112"/>
    </location>
</feature>
<feature type="region of interest" description="Disordered" evidence="1">
    <location>
        <begin position="98"/>
        <end position="146"/>
    </location>
</feature>
<keyword evidence="3" id="KW-1185">Reference proteome</keyword>
<dbReference type="RefSeq" id="WP_286001339.1">
    <property type="nucleotide sequence ID" value="NZ_CP127295.1"/>
</dbReference>
<dbReference type="InterPro" id="IPR036894">
    <property type="entry name" value="YbaB-like_sf"/>
</dbReference>
<dbReference type="Gene3D" id="3.30.1310.10">
    <property type="entry name" value="Nucleoid-associated protein YbaB-like domain"/>
    <property type="match status" value="1"/>
</dbReference>